<keyword evidence="3" id="KW-1185">Reference proteome</keyword>
<accession>A0ABT4Z518</accession>
<proteinExistence type="predicted"/>
<protein>
    <submittedName>
        <fullName evidence="2">Polysaccharide deacetylase family protein</fullName>
    </submittedName>
</protein>
<dbReference type="PANTHER" id="PTHR47561:SF1">
    <property type="entry name" value="POLYSACCHARIDE DEACETYLASE FAMILY PROTEIN (AFU_ORTHOLOGUE AFUA_6G05030)"/>
    <property type="match status" value="1"/>
</dbReference>
<sequence>MKHKYMSEDRQFCLTLDLENDWNFDEPGYDHLVFDYIDEFIELIQSLDVPLSIFVVGKTIEKFPEEIDKLRNQLDCEFHLHSYSHDLSKRYDFRTEVQHGKQAYRSHFGRDPTGYRAPQGNIEAGEFRILEEEGFKFDSSIFPSYRPGVYQNLGMPLEPYIPAESSELIEFPLGVIRGVRIPLSQSYFKLIGTPLEILFDFVPLPDICIYNIHLHDLYETDSHDQLPPIKRAIFKRNMDRSENMLRNNIKSLKSRGYHFTKMSALVTEKLKEYEGKYNI</sequence>
<dbReference type="SUPFAM" id="SSF88713">
    <property type="entry name" value="Glycoside hydrolase/deacetylase"/>
    <property type="match status" value="1"/>
</dbReference>
<evidence type="ECO:0000313" key="3">
    <source>
        <dbReference type="Proteomes" id="UP001210528"/>
    </source>
</evidence>
<dbReference type="InterPro" id="IPR011330">
    <property type="entry name" value="Glyco_hydro/deAcase_b/a-brl"/>
</dbReference>
<evidence type="ECO:0000313" key="2">
    <source>
        <dbReference type="EMBL" id="MDB2293256.1"/>
    </source>
</evidence>
<comment type="caution">
    <text evidence="2">The sequence shown here is derived from an EMBL/GenBank/DDBJ whole genome shotgun (WGS) entry which is preliminary data.</text>
</comment>
<dbReference type="InterPro" id="IPR002509">
    <property type="entry name" value="NODB_dom"/>
</dbReference>
<dbReference type="Pfam" id="PF01522">
    <property type="entry name" value="Polysacc_deac_1"/>
    <property type="match status" value="1"/>
</dbReference>
<organism evidence="2 3">
    <name type="scientific">Halorubrum ezzemoulense</name>
    <name type="common">Halorubrum chaoviator</name>
    <dbReference type="NCBI Taxonomy" id="337243"/>
    <lineage>
        <taxon>Archaea</taxon>
        <taxon>Methanobacteriati</taxon>
        <taxon>Methanobacteriota</taxon>
        <taxon>Stenosarchaea group</taxon>
        <taxon>Halobacteria</taxon>
        <taxon>Halobacteriales</taxon>
        <taxon>Haloferacaceae</taxon>
        <taxon>Halorubrum</taxon>
    </lineage>
</organism>
<dbReference type="Proteomes" id="UP001210528">
    <property type="component" value="Unassembled WGS sequence"/>
</dbReference>
<dbReference type="EMBL" id="JAQLUK010000015">
    <property type="protein sequence ID" value="MDB2293256.1"/>
    <property type="molecule type" value="Genomic_DNA"/>
</dbReference>
<feature type="domain" description="NodB homology" evidence="1">
    <location>
        <begin position="35"/>
        <end position="135"/>
    </location>
</feature>
<dbReference type="Gene3D" id="3.20.20.370">
    <property type="entry name" value="Glycoside hydrolase/deacetylase"/>
    <property type="match status" value="1"/>
</dbReference>
<gene>
    <name evidence="2" type="ORF">PM085_13340</name>
</gene>
<name>A0ABT4Z518_HALEZ</name>
<dbReference type="PANTHER" id="PTHR47561">
    <property type="entry name" value="POLYSACCHARIDE DEACETYLASE FAMILY PROTEIN (AFU_ORTHOLOGUE AFUA_6G05030)"/>
    <property type="match status" value="1"/>
</dbReference>
<reference evidence="2 3" key="1">
    <citation type="submission" date="2023-01" db="EMBL/GenBank/DDBJ databases">
        <title>Halorubrum ezzemoulense from Santa Pola, Spain.</title>
        <authorList>
            <person name="Feng Y."/>
            <person name="Louyakis A.S."/>
            <person name="Gogarten J.P."/>
        </authorList>
    </citation>
    <scope>NUCLEOTIDE SEQUENCE [LARGE SCALE GENOMIC DNA]</scope>
    <source>
        <strain evidence="2 3">AMM015</strain>
    </source>
</reference>
<dbReference type="RefSeq" id="WP_271970391.1">
    <property type="nucleotide sequence ID" value="NZ_JAQLUK010000015.1"/>
</dbReference>
<evidence type="ECO:0000259" key="1">
    <source>
        <dbReference type="Pfam" id="PF01522"/>
    </source>
</evidence>